<evidence type="ECO:0000313" key="2">
    <source>
        <dbReference type="EnsemblMetazoa" id="BGLB025606-PA"/>
    </source>
</evidence>
<protein>
    <submittedName>
        <fullName evidence="2">Uncharacterized protein</fullName>
    </submittedName>
</protein>
<reference evidence="2" key="1">
    <citation type="submission" date="2020-05" db="UniProtKB">
        <authorList>
            <consortium name="EnsemblMetazoa"/>
        </authorList>
    </citation>
    <scope>IDENTIFICATION</scope>
    <source>
        <strain evidence="2">BB02</strain>
    </source>
</reference>
<dbReference type="Proteomes" id="UP000076420">
    <property type="component" value="Unassembled WGS sequence"/>
</dbReference>
<dbReference type="AlphaFoldDB" id="A0A2C9L090"/>
<feature type="chain" id="PRO_5013310891" evidence="1">
    <location>
        <begin position="17"/>
        <end position="269"/>
    </location>
</feature>
<organism evidence="2 3">
    <name type="scientific">Biomphalaria glabrata</name>
    <name type="common">Bloodfluke planorb</name>
    <name type="synonym">Freshwater snail</name>
    <dbReference type="NCBI Taxonomy" id="6526"/>
    <lineage>
        <taxon>Eukaryota</taxon>
        <taxon>Metazoa</taxon>
        <taxon>Spiralia</taxon>
        <taxon>Lophotrochozoa</taxon>
        <taxon>Mollusca</taxon>
        <taxon>Gastropoda</taxon>
        <taxon>Heterobranchia</taxon>
        <taxon>Euthyneura</taxon>
        <taxon>Panpulmonata</taxon>
        <taxon>Hygrophila</taxon>
        <taxon>Lymnaeoidea</taxon>
        <taxon>Planorbidae</taxon>
        <taxon>Biomphalaria</taxon>
    </lineage>
</organism>
<dbReference type="VEuPathDB" id="VectorBase:BGLB025606"/>
<dbReference type="EnsemblMetazoa" id="BGLB025606-RA">
    <property type="protein sequence ID" value="BGLB025606-PA"/>
    <property type="gene ID" value="BGLB025606"/>
</dbReference>
<feature type="signal peptide" evidence="1">
    <location>
        <begin position="1"/>
        <end position="16"/>
    </location>
</feature>
<keyword evidence="1" id="KW-0732">Signal</keyword>
<evidence type="ECO:0000313" key="3">
    <source>
        <dbReference type="Proteomes" id="UP000076420"/>
    </source>
</evidence>
<dbReference type="KEGG" id="bgt:106063427"/>
<proteinExistence type="predicted"/>
<gene>
    <name evidence="2" type="primary">106063427</name>
</gene>
<name>A0A2C9L090_BIOGL</name>
<dbReference type="VEuPathDB" id="VectorBase:BGLAX_032221"/>
<accession>A0A2C9L090</accession>
<evidence type="ECO:0000256" key="1">
    <source>
        <dbReference type="SAM" id="SignalP"/>
    </source>
</evidence>
<sequence>MNIFLLSLVLVAAASANVIREEEDNCFPIAGVNLCGDLPISGKRDEKDKRILPCYYIDGVRTCIGIKKEEDLNLAEIVADIGNVVQVIGSFIGGAATKREEQDLDACITFGCTKICPNSDTNMIINVCKRDEQEVDVATCFTINGVRTCLPFLRREEDLNLAEIVANIGKVVQVIDGFISGAAAKREEQDVSVCVTLGCTRVCPDMAMTNVCKREEQDISIPFCYTLDGVKTCIPNIKREEESLNLADIVANIGKVIHVIDGFVSGATA</sequence>